<keyword evidence="6" id="KW-0862">Zinc</keyword>
<feature type="region of interest" description="Disordered" evidence="7">
    <location>
        <begin position="335"/>
        <end position="376"/>
    </location>
</feature>
<dbReference type="GO" id="GO:0008270">
    <property type="term" value="F:zinc ion binding"/>
    <property type="evidence" value="ECO:0007669"/>
    <property type="project" value="UniProtKB-KW"/>
</dbReference>
<dbReference type="Gene3D" id="3.30.710.10">
    <property type="entry name" value="Potassium Channel Kv1.1, Chain A"/>
    <property type="match status" value="1"/>
</dbReference>
<proteinExistence type="predicted"/>
<keyword evidence="1" id="KW-0217">Developmental protein</keyword>
<evidence type="ECO:0000256" key="2">
    <source>
        <dbReference type="ARBA" id="ARBA00022782"/>
    </source>
</evidence>
<dbReference type="Pfam" id="PF00651">
    <property type="entry name" value="BTB"/>
    <property type="match status" value="1"/>
</dbReference>
<dbReference type="CDD" id="cd18315">
    <property type="entry name" value="BTB_POZ_BAB-like"/>
    <property type="match status" value="1"/>
</dbReference>
<evidence type="ECO:0000259" key="9">
    <source>
        <dbReference type="PROSITE" id="PS50157"/>
    </source>
</evidence>
<evidence type="ECO:0000259" key="8">
    <source>
        <dbReference type="PROSITE" id="PS50097"/>
    </source>
</evidence>
<evidence type="ECO:0008006" key="11">
    <source>
        <dbReference type="Google" id="ProtNLM"/>
    </source>
</evidence>
<dbReference type="GO" id="GO:0005634">
    <property type="term" value="C:nucleus"/>
    <property type="evidence" value="ECO:0007669"/>
    <property type="project" value="TreeGrafter"/>
</dbReference>
<feature type="domain" description="C2H2-type" evidence="9">
    <location>
        <begin position="394"/>
        <end position="421"/>
    </location>
</feature>
<name>A0A0P4W7Z1_SCYOL</name>
<dbReference type="InterPro" id="IPR013087">
    <property type="entry name" value="Znf_C2H2_type"/>
</dbReference>
<dbReference type="InterPro" id="IPR011333">
    <property type="entry name" value="SKP1/BTB/POZ_sf"/>
</dbReference>
<keyword evidence="2" id="KW-0221">Differentiation</keyword>
<dbReference type="SUPFAM" id="SSF54695">
    <property type="entry name" value="POZ domain"/>
    <property type="match status" value="1"/>
</dbReference>
<dbReference type="GO" id="GO:0006357">
    <property type="term" value="P:regulation of transcription by RNA polymerase II"/>
    <property type="evidence" value="ECO:0007669"/>
    <property type="project" value="TreeGrafter"/>
</dbReference>
<dbReference type="GO" id="GO:0045476">
    <property type="term" value="P:nurse cell apoptotic process"/>
    <property type="evidence" value="ECO:0007669"/>
    <property type="project" value="UniProtKB-ARBA"/>
</dbReference>
<dbReference type="InterPro" id="IPR036236">
    <property type="entry name" value="Znf_C2H2_sf"/>
</dbReference>
<feature type="domain" description="BTB" evidence="8">
    <location>
        <begin position="57"/>
        <end position="122"/>
    </location>
</feature>
<dbReference type="InterPro" id="IPR051095">
    <property type="entry name" value="Dros_DevTransReg"/>
</dbReference>
<dbReference type="PANTHER" id="PTHR23110:SF111">
    <property type="entry name" value="LONGITUDINALS LACKING PROTEIN, ISOFORMS F_I_K_T"/>
    <property type="match status" value="1"/>
</dbReference>
<sequence length="466" mass="50810">MRLQVFPEEEEKCDQRAARGPAGSGRMEAERFLLKWNNHQTNLVTVFDQLYEQEAFTDVTLACDGRTFAAHKVILSACSPYFQALFLGNPCKHPIIFMRDVRAGDMEALLSFMYRGEINVHQHDLSSFLRTAESLQIKGLSDSSERHKETSKILEAMERKFCSSGMQQAQHQQQPQPALNACTPAVGAALGGALVPTVGAGDSPPPAAKKFKSLEDLPRILPKMKPLATPPGLVTPVPGLLTPITLAATVMKNAAHAAHAAQNARVSPPTPETTNSSPTTDASTPPKDRKKVTHTVIEVDRGQDDCKTTFIEGYISGDSPHPVYLVSSVGGVAAATSGNSTPSHEVKVEEEDPLDETNSFSDDPTSGLGDNDDSSMTACYSEDVLGPTRDKLTYPCRYCGKRFTQTGTCRRHERLHTAPNSFKCPICQKGFNRKYRLKEHIVASHPHHSEEGDLNLMINTSATTLA</sequence>
<evidence type="ECO:0000256" key="6">
    <source>
        <dbReference type="PROSITE-ProRule" id="PRU00042"/>
    </source>
</evidence>
<dbReference type="GO" id="GO:0048813">
    <property type="term" value="P:dendrite morphogenesis"/>
    <property type="evidence" value="ECO:0007669"/>
    <property type="project" value="UniProtKB-ARBA"/>
</dbReference>
<dbReference type="GO" id="GO:0007464">
    <property type="term" value="P:R3/R4 cell fate commitment"/>
    <property type="evidence" value="ECO:0007669"/>
    <property type="project" value="UniProtKB-ARBA"/>
</dbReference>
<dbReference type="InterPro" id="IPR000210">
    <property type="entry name" value="BTB/POZ_dom"/>
</dbReference>
<reference evidence="10" key="1">
    <citation type="submission" date="2015-09" db="EMBL/GenBank/DDBJ databases">
        <title>Scylla olivacea transcriptome.</title>
        <authorList>
            <person name="Ikhwanuddin M."/>
        </authorList>
    </citation>
    <scope>NUCLEOTIDE SEQUENCE</scope>
</reference>
<dbReference type="GO" id="GO:0016199">
    <property type="term" value="P:axon midline choice point recognition"/>
    <property type="evidence" value="ECO:0007669"/>
    <property type="project" value="UniProtKB-ARBA"/>
</dbReference>
<dbReference type="PROSITE" id="PS50157">
    <property type="entry name" value="ZINC_FINGER_C2H2_2"/>
    <property type="match status" value="2"/>
</dbReference>
<dbReference type="SUPFAM" id="SSF57667">
    <property type="entry name" value="beta-beta-alpha zinc fingers"/>
    <property type="match status" value="1"/>
</dbReference>
<evidence type="ECO:0000256" key="4">
    <source>
        <dbReference type="ARBA" id="ARBA00023242"/>
    </source>
</evidence>
<dbReference type="GO" id="GO:0007526">
    <property type="term" value="P:larval somatic muscle development"/>
    <property type="evidence" value="ECO:0007669"/>
    <property type="project" value="UniProtKB-ARBA"/>
</dbReference>
<protein>
    <recommendedName>
        <fullName evidence="11">BTB domain-containing protein</fullName>
    </recommendedName>
</protein>
<evidence type="ECO:0000313" key="10">
    <source>
        <dbReference type="EMBL" id="JAI62406.1"/>
    </source>
</evidence>
<organism evidence="10">
    <name type="scientific">Scylla olivacea</name>
    <name type="common">Orange mud crab</name>
    <name type="synonym">Cancer olivacea</name>
    <dbReference type="NCBI Taxonomy" id="85551"/>
    <lineage>
        <taxon>Eukaryota</taxon>
        <taxon>Metazoa</taxon>
        <taxon>Ecdysozoa</taxon>
        <taxon>Arthropoda</taxon>
        <taxon>Crustacea</taxon>
        <taxon>Multicrustacea</taxon>
        <taxon>Malacostraca</taxon>
        <taxon>Eumalacostraca</taxon>
        <taxon>Eucarida</taxon>
        <taxon>Decapoda</taxon>
        <taxon>Pleocyemata</taxon>
        <taxon>Brachyura</taxon>
        <taxon>Eubrachyura</taxon>
        <taxon>Portunoidea</taxon>
        <taxon>Portunidae</taxon>
        <taxon>Portuninae</taxon>
        <taxon>Scylla</taxon>
    </lineage>
</organism>
<dbReference type="Pfam" id="PF13894">
    <property type="entry name" value="zf-C2H2_4"/>
    <property type="match status" value="1"/>
</dbReference>
<keyword evidence="6" id="KW-0479">Metal-binding</keyword>
<accession>A0A0P4W7Z1</accession>
<keyword evidence="4" id="KW-0539">Nucleus</keyword>
<keyword evidence="6" id="KW-0863">Zinc-finger</keyword>
<feature type="region of interest" description="Disordered" evidence="7">
    <location>
        <begin position="1"/>
        <end position="23"/>
    </location>
</feature>
<dbReference type="SMART" id="SM00225">
    <property type="entry name" value="BTB"/>
    <property type="match status" value="1"/>
</dbReference>
<evidence type="ECO:0000256" key="1">
    <source>
        <dbReference type="ARBA" id="ARBA00022473"/>
    </source>
</evidence>
<feature type="domain" description="C2H2-type" evidence="9">
    <location>
        <begin position="422"/>
        <end position="452"/>
    </location>
</feature>
<dbReference type="EMBL" id="GDRN01079422">
    <property type="protein sequence ID" value="JAI62406.1"/>
    <property type="molecule type" value="Transcribed_RNA"/>
</dbReference>
<dbReference type="SMART" id="SM00355">
    <property type="entry name" value="ZnF_C2H2"/>
    <property type="match status" value="2"/>
</dbReference>
<dbReference type="Gene3D" id="3.30.160.60">
    <property type="entry name" value="Classic Zinc Finger"/>
    <property type="match status" value="2"/>
</dbReference>
<dbReference type="PROSITE" id="PS00028">
    <property type="entry name" value="ZINC_FINGER_C2H2_1"/>
    <property type="match status" value="2"/>
</dbReference>
<comment type="function">
    <text evidence="5">Putative transcription factor required for axon growth and guidance in the central and peripheral nervous systems. Repels CNS axons away from the midline by promoting the expression of the midline repellent sli and its receptor robo.</text>
</comment>
<evidence type="ECO:0000256" key="5">
    <source>
        <dbReference type="ARBA" id="ARBA00037382"/>
    </source>
</evidence>
<keyword evidence="3" id="KW-0524">Neurogenesis</keyword>
<dbReference type="AlphaFoldDB" id="A0A0P4W7Z1"/>
<dbReference type="GO" id="GO:0008406">
    <property type="term" value="P:gonad development"/>
    <property type="evidence" value="ECO:0007669"/>
    <property type="project" value="UniProtKB-ARBA"/>
</dbReference>
<dbReference type="PROSITE" id="PS50097">
    <property type="entry name" value="BTB"/>
    <property type="match status" value="1"/>
</dbReference>
<dbReference type="GO" id="GO:0045467">
    <property type="term" value="P:R7 cell development"/>
    <property type="evidence" value="ECO:0007669"/>
    <property type="project" value="UniProtKB-ARBA"/>
</dbReference>
<evidence type="ECO:0000256" key="7">
    <source>
        <dbReference type="SAM" id="MobiDB-lite"/>
    </source>
</evidence>
<dbReference type="GO" id="GO:0035167">
    <property type="term" value="P:larval lymph gland hemopoiesis"/>
    <property type="evidence" value="ECO:0007669"/>
    <property type="project" value="UniProtKB-ARBA"/>
</dbReference>
<feature type="region of interest" description="Disordered" evidence="7">
    <location>
        <begin position="259"/>
        <end position="292"/>
    </location>
</feature>
<evidence type="ECO:0000256" key="3">
    <source>
        <dbReference type="ARBA" id="ARBA00022902"/>
    </source>
</evidence>
<dbReference type="PANTHER" id="PTHR23110">
    <property type="entry name" value="BTB DOMAIN TRANSCRIPTION FACTOR"/>
    <property type="match status" value="1"/>
</dbReference>